<keyword evidence="4 6" id="KW-0698">rRNA processing</keyword>
<dbReference type="GO" id="GO:0006364">
    <property type="term" value="P:rRNA processing"/>
    <property type="evidence" value="ECO:0007669"/>
    <property type="project" value="UniProtKB-UniRule"/>
</dbReference>
<feature type="compositionally biased region" description="Acidic residues" evidence="7">
    <location>
        <begin position="141"/>
        <end position="153"/>
    </location>
</feature>
<evidence type="ECO:0000313" key="9">
    <source>
        <dbReference type="Proteomes" id="UP000014074"/>
    </source>
</evidence>
<dbReference type="Proteomes" id="UP000014074">
    <property type="component" value="Unassembled WGS sequence"/>
</dbReference>
<evidence type="ECO:0000256" key="4">
    <source>
        <dbReference type="ARBA" id="ARBA00022552"/>
    </source>
</evidence>
<dbReference type="OrthoDB" id="29058at2759"/>
<dbReference type="EMBL" id="KB933222">
    <property type="protein sequence ID" value="EON98300.1"/>
    <property type="molecule type" value="Genomic_DNA"/>
</dbReference>
<evidence type="ECO:0000256" key="3">
    <source>
        <dbReference type="ARBA" id="ARBA00008105"/>
    </source>
</evidence>
<dbReference type="RefSeq" id="XP_007916907.1">
    <property type="nucleotide sequence ID" value="XM_007918716.1"/>
</dbReference>
<dbReference type="InterPro" id="IPR007144">
    <property type="entry name" value="SSU_processome_Utp11"/>
</dbReference>
<accession>R8BG78</accession>
<dbReference type="PANTHER" id="PTHR12838:SF0">
    <property type="entry name" value="U3 SMALL NUCLEOLAR RNA-ASSOCIATED PROTEIN 11-RELATED"/>
    <property type="match status" value="1"/>
</dbReference>
<dbReference type="KEGG" id="tmn:UCRPA7_6176"/>
<evidence type="ECO:0000256" key="1">
    <source>
        <dbReference type="ARBA" id="ARBA00004099"/>
    </source>
</evidence>
<evidence type="ECO:0000313" key="8">
    <source>
        <dbReference type="EMBL" id="EON98300.1"/>
    </source>
</evidence>
<feature type="region of interest" description="Disordered" evidence="7">
    <location>
        <begin position="1"/>
        <end position="24"/>
    </location>
</feature>
<keyword evidence="9" id="KW-1185">Reference proteome</keyword>
<gene>
    <name evidence="8" type="ORF">UCRPA7_6176</name>
</gene>
<dbReference type="AlphaFoldDB" id="R8BG78"/>
<dbReference type="PIRSF" id="PIRSF015952">
    <property type="entry name" value="U3snoRNP11"/>
    <property type="match status" value="1"/>
</dbReference>
<organism evidence="8 9">
    <name type="scientific">Phaeoacremonium minimum (strain UCR-PA7)</name>
    <name type="common">Esca disease fungus</name>
    <name type="synonym">Togninia minima</name>
    <dbReference type="NCBI Taxonomy" id="1286976"/>
    <lineage>
        <taxon>Eukaryota</taxon>
        <taxon>Fungi</taxon>
        <taxon>Dikarya</taxon>
        <taxon>Ascomycota</taxon>
        <taxon>Pezizomycotina</taxon>
        <taxon>Sordariomycetes</taxon>
        <taxon>Sordariomycetidae</taxon>
        <taxon>Togniniales</taxon>
        <taxon>Togniniaceae</taxon>
        <taxon>Phaeoacremonium</taxon>
    </lineage>
</organism>
<feature type="compositionally biased region" description="Basic and acidic residues" evidence="7">
    <location>
        <begin position="15"/>
        <end position="24"/>
    </location>
</feature>
<dbReference type="PANTHER" id="PTHR12838">
    <property type="entry name" value="U3 SMALL NUCLEOLAR RNA-ASSOCIATED PROTEIN 11"/>
    <property type="match status" value="1"/>
</dbReference>
<dbReference type="GO" id="GO:0032040">
    <property type="term" value="C:small-subunit processome"/>
    <property type="evidence" value="ECO:0007669"/>
    <property type="project" value="UniProtKB-UniRule"/>
</dbReference>
<reference evidence="9" key="1">
    <citation type="journal article" date="2013" name="Genome Announc.">
        <title>Draft genome sequence of the ascomycete Phaeoacremonium aleophilum strain UCR-PA7, a causal agent of the esca disease complex in grapevines.</title>
        <authorList>
            <person name="Blanco-Ulate B."/>
            <person name="Rolshausen P."/>
            <person name="Cantu D."/>
        </authorList>
    </citation>
    <scope>NUCLEOTIDE SEQUENCE [LARGE SCALE GENOMIC DNA]</scope>
    <source>
        <strain evidence="9">UCR-PA7</strain>
    </source>
</reference>
<dbReference type="GeneID" id="19326805"/>
<evidence type="ECO:0000256" key="6">
    <source>
        <dbReference type="PIRNR" id="PIRNR015952"/>
    </source>
</evidence>
<proteinExistence type="inferred from homology"/>
<protein>
    <recommendedName>
        <fullName evidence="6">U3 small nucleolar RNA-associated protein 11</fullName>
        <shortName evidence="6">U3 snoRNA-associated protein 11</shortName>
    </recommendedName>
</protein>
<evidence type="ECO:0000256" key="7">
    <source>
        <dbReference type="SAM" id="MobiDB-lite"/>
    </source>
</evidence>
<feature type="region of interest" description="Disordered" evidence="7">
    <location>
        <begin position="136"/>
        <end position="207"/>
    </location>
</feature>
<name>R8BG78_PHAM7</name>
<comment type="function">
    <text evidence="1 6">Involved in nucleolar processing of pre-18S ribosomal RNA.</text>
</comment>
<comment type="subcellular location">
    <subcellularLocation>
        <location evidence="2 6">Nucleus</location>
        <location evidence="2 6">Nucleolus</location>
    </subcellularLocation>
</comment>
<sequence length="264" mass="30086">MSSLRNAVQRRNHKERAQPLERQKLGLLEKHKDYSLRAKDWNKKKATLKSLRQKAADRNEDEFYFGMLSRKGPGSALTRGKRSFTGTVEGDRGNKALDVDTVRLLKTQDIGYLRTIRNVAAKEVAELEQRAVIAGAMRGEVDDDEDEDEDEDEPAPRKKAKKIVFMDNAEDQSQVVPVPEKEEEDDDDMDLDDESGDGRTTEADANAIRAERLRRRLQNARKKLKALTRAENELELQRAKMAKTATIGGVTKNGKKIKIRERKR</sequence>
<feature type="compositionally biased region" description="Acidic residues" evidence="7">
    <location>
        <begin position="181"/>
        <end position="195"/>
    </location>
</feature>
<dbReference type="Pfam" id="PF03998">
    <property type="entry name" value="Utp11"/>
    <property type="match status" value="1"/>
</dbReference>
<comment type="similarity">
    <text evidence="3 6">Belongs to the UTP11 family.</text>
</comment>
<feature type="region of interest" description="Disordered" evidence="7">
    <location>
        <begin position="70"/>
        <end position="93"/>
    </location>
</feature>
<evidence type="ECO:0000256" key="5">
    <source>
        <dbReference type="ARBA" id="ARBA00023242"/>
    </source>
</evidence>
<evidence type="ECO:0000256" key="2">
    <source>
        <dbReference type="ARBA" id="ARBA00004604"/>
    </source>
</evidence>
<comment type="subunit">
    <text evidence="6">Component of the ribosomal small subunit (SSU) processome.</text>
</comment>
<keyword evidence="5 6" id="KW-0539">Nucleus</keyword>
<dbReference type="HOGENOM" id="CLU_061887_0_1_1"/>
<dbReference type="eggNOG" id="KOG3237">
    <property type="taxonomic scope" value="Eukaryota"/>
</dbReference>